<proteinExistence type="predicted"/>
<evidence type="ECO:0000313" key="2">
    <source>
        <dbReference type="Proteomes" id="UP000494330"/>
    </source>
</evidence>
<organism evidence="1 2">
    <name type="scientific">Burkholderia paludis</name>
    <dbReference type="NCBI Taxonomy" id="1506587"/>
    <lineage>
        <taxon>Bacteria</taxon>
        <taxon>Pseudomonadati</taxon>
        <taxon>Pseudomonadota</taxon>
        <taxon>Betaproteobacteria</taxon>
        <taxon>Burkholderiales</taxon>
        <taxon>Burkholderiaceae</taxon>
        <taxon>Burkholderia</taxon>
        <taxon>Burkholderia cepacia complex</taxon>
    </lineage>
</organism>
<keyword evidence="2" id="KW-1185">Reference proteome</keyword>
<dbReference type="AlphaFoldDB" id="A0A6P2N6M2"/>
<protein>
    <submittedName>
        <fullName evidence="1">Uncharacterized protein</fullName>
    </submittedName>
</protein>
<dbReference type="Proteomes" id="UP000494330">
    <property type="component" value="Unassembled WGS sequence"/>
</dbReference>
<reference evidence="1 2" key="1">
    <citation type="submission" date="2019-09" db="EMBL/GenBank/DDBJ databases">
        <authorList>
            <person name="Depoorter E."/>
        </authorList>
    </citation>
    <scope>NUCLEOTIDE SEQUENCE [LARGE SCALE GENOMIC DNA]</scope>
    <source>
        <strain evidence="1">LMG 30113</strain>
    </source>
</reference>
<dbReference type="EMBL" id="CABVQD010000015">
    <property type="protein sequence ID" value="VWB90787.1"/>
    <property type="molecule type" value="Genomic_DNA"/>
</dbReference>
<accession>A0A6P2N6M2</accession>
<dbReference type="RefSeq" id="WP_152603278.1">
    <property type="nucleotide sequence ID" value="NZ_CABVQD010000015.1"/>
</dbReference>
<name>A0A6P2N6M2_9BURK</name>
<gene>
    <name evidence="1" type="ORF">BPA30113_04216</name>
</gene>
<evidence type="ECO:0000313" key="1">
    <source>
        <dbReference type="EMBL" id="VWB90787.1"/>
    </source>
</evidence>
<sequence>MSFRALHDELLAYQGQTAFVDVLIPWIEKNPAEIERLRSIRLRSGRPIPNVPEDERWLLYAASRVFELLVLCFQSGRADGTEWPGPAISEDELVCFSEHIGLDVVRPDRYSPFHHEIAALSCSAETAQSPQIAKYHWPCLMLGPLLLMRAGVTLSANASVMRPEVADASTLYWAFRRKTRPHHDLAHGWGHNSSWRTSFRRDYHLGDTFHFNVDGTVDLLELHAESCNDEGLSPKERMELLANRCFVTVTKDSVDHFPYDDRFSMKAM</sequence>